<organism evidence="2 3">
    <name type="scientific">Channa argus</name>
    <name type="common">Northern snakehead</name>
    <name type="synonym">Ophicephalus argus</name>
    <dbReference type="NCBI Taxonomy" id="215402"/>
    <lineage>
        <taxon>Eukaryota</taxon>
        <taxon>Metazoa</taxon>
        <taxon>Chordata</taxon>
        <taxon>Craniata</taxon>
        <taxon>Vertebrata</taxon>
        <taxon>Euteleostomi</taxon>
        <taxon>Actinopterygii</taxon>
        <taxon>Neopterygii</taxon>
        <taxon>Teleostei</taxon>
        <taxon>Neoteleostei</taxon>
        <taxon>Acanthomorphata</taxon>
        <taxon>Anabantaria</taxon>
        <taxon>Anabantiformes</taxon>
        <taxon>Channoidei</taxon>
        <taxon>Channidae</taxon>
        <taxon>Channa</taxon>
    </lineage>
</organism>
<evidence type="ECO:0000256" key="1">
    <source>
        <dbReference type="SAM" id="MobiDB-lite"/>
    </source>
</evidence>
<protein>
    <submittedName>
        <fullName evidence="2">Uncharacterized protein</fullName>
    </submittedName>
</protein>
<evidence type="ECO:0000313" key="3">
    <source>
        <dbReference type="Proteomes" id="UP000503349"/>
    </source>
</evidence>
<gene>
    <name evidence="2" type="ORF">EXN66_Car006469</name>
</gene>
<dbReference type="AlphaFoldDB" id="A0A6G1PKI5"/>
<keyword evidence="3" id="KW-1185">Reference proteome</keyword>
<evidence type="ECO:0000313" key="2">
    <source>
        <dbReference type="EMBL" id="KAF3690795.1"/>
    </source>
</evidence>
<reference evidence="3" key="2">
    <citation type="submission" date="2019-02" db="EMBL/GenBank/DDBJ databases">
        <title>Opniocepnalus argus Var Kimnra genome.</title>
        <authorList>
            <person name="Zhou C."/>
            <person name="Xiao S."/>
        </authorList>
    </citation>
    <scope>NUCLEOTIDE SEQUENCE [LARGE SCALE GENOMIC DNA]</scope>
</reference>
<feature type="compositionally biased region" description="Basic and acidic residues" evidence="1">
    <location>
        <begin position="46"/>
        <end position="61"/>
    </location>
</feature>
<feature type="region of interest" description="Disordered" evidence="1">
    <location>
        <begin position="46"/>
        <end position="85"/>
    </location>
</feature>
<accession>A0A6G1PKI5</accession>
<name>A0A6G1PKI5_CHAAH</name>
<proteinExistence type="predicted"/>
<dbReference type="EMBL" id="CM015717">
    <property type="protein sequence ID" value="KAF3690795.1"/>
    <property type="molecule type" value="Genomic_DNA"/>
</dbReference>
<sequence length="85" mass="9457">MHSSVRIYTEKLINNDNNVGGSQATAQHAVICPLLRGMPWRMDQSIEAHTKDRTGNLRAEEPQLAQELGGRRMSQADQLEQELGG</sequence>
<reference evidence="2 3" key="1">
    <citation type="submission" date="2019-02" db="EMBL/GenBank/DDBJ databases">
        <title>Opniocepnalus argus genome.</title>
        <authorList>
            <person name="Zhou C."/>
            <person name="Xiao S."/>
        </authorList>
    </citation>
    <scope>NUCLEOTIDE SEQUENCE [LARGE SCALE GENOMIC DNA]</scope>
    <source>
        <strain evidence="2">OARG1902GOOAL</strain>
        <tissue evidence="2">Muscle</tissue>
    </source>
</reference>
<dbReference type="Proteomes" id="UP000503349">
    <property type="component" value="Chromosome 6"/>
</dbReference>